<dbReference type="Gene3D" id="2.130.10.10">
    <property type="entry name" value="YVTN repeat-like/Quinoprotein amine dehydrogenase"/>
    <property type="match status" value="2"/>
</dbReference>
<evidence type="ECO:0000313" key="4">
    <source>
        <dbReference type="Proteomes" id="UP000198636"/>
    </source>
</evidence>
<dbReference type="SUPFAM" id="SSF50974">
    <property type="entry name" value="Nitrous oxide reductase, N-terminal domain"/>
    <property type="match status" value="1"/>
</dbReference>
<dbReference type="STRING" id="1120976.SAMN03080606_02197"/>
<dbReference type="PANTHER" id="PTHR47197">
    <property type="entry name" value="PROTEIN NIRF"/>
    <property type="match status" value="1"/>
</dbReference>
<evidence type="ECO:0000259" key="2">
    <source>
        <dbReference type="Pfam" id="PF21783"/>
    </source>
</evidence>
<evidence type="ECO:0000313" key="3">
    <source>
        <dbReference type="EMBL" id="SCY69683.1"/>
    </source>
</evidence>
<dbReference type="InterPro" id="IPR011045">
    <property type="entry name" value="N2O_reductase_N"/>
</dbReference>
<protein>
    <submittedName>
        <fullName evidence="3">40-residue YVTN family beta-propeller repeat-containing protein</fullName>
    </submittedName>
</protein>
<dbReference type="Pfam" id="PF21783">
    <property type="entry name" value="YNCE"/>
    <property type="match status" value="1"/>
</dbReference>
<dbReference type="InterPro" id="IPR051200">
    <property type="entry name" value="Host-pathogen_enzymatic-act"/>
</dbReference>
<keyword evidence="4" id="KW-1185">Reference proteome</keyword>
<dbReference type="EMBL" id="FMUS01000013">
    <property type="protein sequence ID" value="SCY69683.1"/>
    <property type="molecule type" value="Genomic_DNA"/>
</dbReference>
<dbReference type="OrthoDB" id="1706639at2"/>
<name>A0A1G5I0X6_9FIRM</name>
<feature type="domain" description="YNCE-like beta-propeller" evidence="2">
    <location>
        <begin position="103"/>
        <end position="245"/>
    </location>
</feature>
<organism evidence="3 4">
    <name type="scientific">Alkaliphilus peptidifermentans DSM 18978</name>
    <dbReference type="NCBI Taxonomy" id="1120976"/>
    <lineage>
        <taxon>Bacteria</taxon>
        <taxon>Bacillati</taxon>
        <taxon>Bacillota</taxon>
        <taxon>Clostridia</taxon>
        <taxon>Peptostreptococcales</taxon>
        <taxon>Natronincolaceae</taxon>
        <taxon>Alkaliphilus</taxon>
    </lineage>
</organism>
<proteinExistence type="predicted"/>
<accession>A0A1G5I0X6</accession>
<dbReference type="AlphaFoldDB" id="A0A1G5I0X6"/>
<gene>
    <name evidence="3" type="ORF">SAMN03080606_02197</name>
</gene>
<dbReference type="NCBIfam" id="TIGR02276">
    <property type="entry name" value="beta_rpt_yvtn"/>
    <property type="match status" value="1"/>
</dbReference>
<dbReference type="InterPro" id="IPR015943">
    <property type="entry name" value="WD40/YVTN_repeat-like_dom_sf"/>
</dbReference>
<dbReference type="PANTHER" id="PTHR47197:SF3">
    <property type="entry name" value="DIHYDRO-HEME D1 DEHYDROGENASE"/>
    <property type="match status" value="1"/>
</dbReference>
<dbReference type="Proteomes" id="UP000198636">
    <property type="component" value="Unassembled WGS sequence"/>
</dbReference>
<dbReference type="RefSeq" id="WP_091543263.1">
    <property type="nucleotide sequence ID" value="NZ_FMUS01000013.1"/>
</dbReference>
<dbReference type="InterPro" id="IPR011964">
    <property type="entry name" value="YVTN_b-propeller_repeat"/>
</dbReference>
<sequence>MKDLSQGNLIVSNFFDDSISIVDPVQGKELRRIYLHQKDKAHPPERLGPHHIAIDRRLKNLFVPNTYHSSLEIIDLLTGKAKEVISVGSFPSQVIICKKYNYAYVANSDSNSVSVINMDTLSVALQIPTGELPHGMVMTTDEERIFVANQGARTITEIITSTNEKKKCHIVNGNPWHLKLSYDGNYLYAVHYSHLYDRKGKIYIYSIKEMELLRTLHIGKMPVEVVGDKTNETLYISDSDMNSLHIYSLKNDTMEDSINLSKMPHGVEINHEKNEIYVTGLHDNILHVIDIGKKALVKSIPVGQEPTSIVIL</sequence>
<reference evidence="3 4" key="1">
    <citation type="submission" date="2016-10" db="EMBL/GenBank/DDBJ databases">
        <authorList>
            <person name="de Groot N.N."/>
        </authorList>
    </citation>
    <scope>NUCLEOTIDE SEQUENCE [LARGE SCALE GENOMIC DNA]</scope>
    <source>
        <strain evidence="3 4">DSM 18978</strain>
    </source>
</reference>
<keyword evidence="1" id="KW-0732">Signal</keyword>
<evidence type="ECO:0000256" key="1">
    <source>
        <dbReference type="ARBA" id="ARBA00022729"/>
    </source>
</evidence>
<dbReference type="InterPro" id="IPR048433">
    <property type="entry name" value="YNCE-like_beta-prop"/>
</dbReference>